<organism evidence="9 10">
    <name type="scientific">Basidiobolus ranarum</name>
    <dbReference type="NCBI Taxonomy" id="34480"/>
    <lineage>
        <taxon>Eukaryota</taxon>
        <taxon>Fungi</taxon>
        <taxon>Fungi incertae sedis</taxon>
        <taxon>Zoopagomycota</taxon>
        <taxon>Entomophthoromycotina</taxon>
        <taxon>Basidiobolomycetes</taxon>
        <taxon>Basidiobolales</taxon>
        <taxon>Basidiobolaceae</taxon>
        <taxon>Basidiobolus</taxon>
    </lineage>
</organism>
<protein>
    <submittedName>
        <fullName evidence="9">Uncharacterized protein</fullName>
    </submittedName>
</protein>
<keyword evidence="2" id="KW-0238">DNA-binding</keyword>
<feature type="coiled-coil region" evidence="5">
    <location>
        <begin position="137"/>
        <end position="164"/>
    </location>
</feature>
<proteinExistence type="predicted"/>
<evidence type="ECO:0000256" key="4">
    <source>
        <dbReference type="ARBA" id="ARBA00023242"/>
    </source>
</evidence>
<evidence type="ECO:0000259" key="8">
    <source>
        <dbReference type="PROSITE" id="PS51294"/>
    </source>
</evidence>
<keyword evidence="4" id="KW-0539">Nucleus</keyword>
<dbReference type="PROSITE" id="PS51294">
    <property type="entry name" value="HTH_MYB"/>
    <property type="match status" value="1"/>
</dbReference>
<comment type="caution">
    <text evidence="9">The sequence shown here is derived from an EMBL/GenBank/DDBJ whole genome shotgun (WGS) entry which is preliminary data.</text>
</comment>
<dbReference type="EMBL" id="JASJQH010000110">
    <property type="protein sequence ID" value="KAK9766968.1"/>
    <property type="molecule type" value="Genomic_DNA"/>
</dbReference>
<feature type="region of interest" description="Disordered" evidence="6">
    <location>
        <begin position="633"/>
        <end position="674"/>
    </location>
</feature>
<dbReference type="InterPro" id="IPR009057">
    <property type="entry name" value="Homeodomain-like_sf"/>
</dbReference>
<feature type="region of interest" description="Disordered" evidence="6">
    <location>
        <begin position="686"/>
        <end position="737"/>
    </location>
</feature>
<feature type="compositionally biased region" description="Polar residues" evidence="6">
    <location>
        <begin position="686"/>
        <end position="702"/>
    </location>
</feature>
<keyword evidence="1" id="KW-0805">Transcription regulation</keyword>
<feature type="region of interest" description="Disordered" evidence="6">
    <location>
        <begin position="320"/>
        <end position="376"/>
    </location>
</feature>
<keyword evidence="10" id="KW-1185">Reference proteome</keyword>
<evidence type="ECO:0000256" key="3">
    <source>
        <dbReference type="ARBA" id="ARBA00023163"/>
    </source>
</evidence>
<evidence type="ECO:0000256" key="5">
    <source>
        <dbReference type="SAM" id="Coils"/>
    </source>
</evidence>
<reference evidence="9 10" key="1">
    <citation type="submission" date="2023-04" db="EMBL/GenBank/DDBJ databases">
        <title>Genome of Basidiobolus ranarum AG-B5.</title>
        <authorList>
            <person name="Stajich J.E."/>
            <person name="Carter-House D."/>
            <person name="Gryganskyi A."/>
        </authorList>
    </citation>
    <scope>NUCLEOTIDE SEQUENCE [LARGE SCALE GENOMIC DNA]</scope>
    <source>
        <strain evidence="9 10">AG-B5</strain>
    </source>
</reference>
<dbReference type="PANTHER" id="PTHR46621">
    <property type="entry name" value="SNRNA-ACTIVATING PROTEIN COMPLEX SUBUNIT 4"/>
    <property type="match status" value="1"/>
</dbReference>
<feature type="compositionally biased region" description="Polar residues" evidence="6">
    <location>
        <begin position="533"/>
        <end position="564"/>
    </location>
</feature>
<evidence type="ECO:0000259" key="7">
    <source>
        <dbReference type="PROSITE" id="PS50090"/>
    </source>
</evidence>
<dbReference type="PANTHER" id="PTHR46621:SF1">
    <property type="entry name" value="SNRNA-ACTIVATING PROTEIN COMPLEX SUBUNIT 4"/>
    <property type="match status" value="1"/>
</dbReference>
<dbReference type="SMART" id="SM00717">
    <property type="entry name" value="SANT"/>
    <property type="match status" value="1"/>
</dbReference>
<sequence length="737" mass="81944">MPLSSRHHSEEPTLSTQTVCKNSKSNVIFEKLAINIGLSDVDLKLSNIFEKVKQQVANWGEGAHLKLELVLLPIGLCNTSEKQTEGFSSVYTEDEQKVKLENRGDVFEDEEITVNDPKYRNIDEQLRKALDYAHHLEEIIKRQREEFSAKLEKIEEEATSDNQELQCMKKYYQSRDEENRLQTTVENNLQSQLISSLNQKLEKAYQRLAKFEDSRSKSKRSKKLAKKHSYDENIYVEDNRIRSPSSHSCAESSSGLENLFLLADQTLSHVVNSPPLTTENIGPPPTTPAKTSNASSSDMIVLPIFNNNVASDRLLAKRNVEKDDPFKSRNEPDSEHRRSSESSQEDTLPNSPDGHFSHSNIPETPKRAHSLMLPSSSHVKKLVPKIDMLTMKPTSTSPEFLGKASTVFKPISPLPKKEITSLQMTQNMSPLQQRIKPVNSAVASNTVSSTSQFPFTNPSYPGIQRKGRSPYVKWTPEEDALLRKAVAANGCKNWEQVAKAVPGRSYHQCRQRWIKVLKNGSVQANYGGRFLSTESHSLTSQGPVTPTRTPNHSMNVGNTHQTPTPGRKAIDILPTPPTGISTPAHQTPQHPIAIAPKPPVFQTLANVGNLSPPLQDNSSKVFEERLLQGPVMGVFPPSGFHNTHQENDGNYQSISDSNNTIQSPSPNKEGSGDLLAGLNALASVSTAQSEIRPRSNSLSLMDNSMKRPRLDSHTPSPETKPYEQPPSCNPLSKILQS</sequence>
<keyword evidence="3" id="KW-0804">Transcription</keyword>
<evidence type="ECO:0000313" key="9">
    <source>
        <dbReference type="EMBL" id="KAK9766968.1"/>
    </source>
</evidence>
<evidence type="ECO:0000256" key="1">
    <source>
        <dbReference type="ARBA" id="ARBA00023015"/>
    </source>
</evidence>
<dbReference type="SUPFAM" id="SSF46689">
    <property type="entry name" value="Homeodomain-like"/>
    <property type="match status" value="1"/>
</dbReference>
<feature type="compositionally biased region" description="Basic and acidic residues" evidence="6">
    <location>
        <begin position="320"/>
        <end position="340"/>
    </location>
</feature>
<dbReference type="Pfam" id="PF00249">
    <property type="entry name" value="Myb_DNA-binding"/>
    <property type="match status" value="1"/>
</dbReference>
<dbReference type="InterPro" id="IPR017930">
    <property type="entry name" value="Myb_dom"/>
</dbReference>
<feature type="domain" description="Myb-like" evidence="7">
    <location>
        <begin position="473"/>
        <end position="517"/>
    </location>
</feature>
<dbReference type="CDD" id="cd00167">
    <property type="entry name" value="SANT"/>
    <property type="match status" value="1"/>
</dbReference>
<feature type="domain" description="HTH myb-type" evidence="8">
    <location>
        <begin position="473"/>
        <end position="521"/>
    </location>
</feature>
<feature type="compositionally biased region" description="Polar residues" evidence="6">
    <location>
        <begin position="648"/>
        <end position="668"/>
    </location>
</feature>
<accession>A0ABR2WZN5</accession>
<dbReference type="Gene3D" id="1.10.10.60">
    <property type="entry name" value="Homeodomain-like"/>
    <property type="match status" value="1"/>
</dbReference>
<evidence type="ECO:0000256" key="2">
    <source>
        <dbReference type="ARBA" id="ARBA00023125"/>
    </source>
</evidence>
<evidence type="ECO:0000313" key="10">
    <source>
        <dbReference type="Proteomes" id="UP001479436"/>
    </source>
</evidence>
<keyword evidence="5" id="KW-0175">Coiled coil</keyword>
<gene>
    <name evidence="9" type="ORF">K7432_003560</name>
</gene>
<dbReference type="InterPro" id="IPR001005">
    <property type="entry name" value="SANT/Myb"/>
</dbReference>
<feature type="region of interest" description="Disordered" evidence="6">
    <location>
        <begin position="273"/>
        <end position="295"/>
    </location>
</feature>
<evidence type="ECO:0000256" key="6">
    <source>
        <dbReference type="SAM" id="MobiDB-lite"/>
    </source>
</evidence>
<name>A0ABR2WZN5_9FUNG</name>
<dbReference type="Proteomes" id="UP001479436">
    <property type="component" value="Unassembled WGS sequence"/>
</dbReference>
<dbReference type="PROSITE" id="PS50090">
    <property type="entry name" value="MYB_LIKE"/>
    <property type="match status" value="1"/>
</dbReference>
<feature type="region of interest" description="Disordered" evidence="6">
    <location>
        <begin position="533"/>
        <end position="567"/>
    </location>
</feature>
<dbReference type="InterPro" id="IPR051575">
    <property type="entry name" value="Myb-like_DNA-bd"/>
</dbReference>